<protein>
    <submittedName>
        <fullName evidence="1">Uncharacterized protein</fullName>
    </submittedName>
</protein>
<comment type="caution">
    <text evidence="1">The sequence shown here is derived from an EMBL/GenBank/DDBJ whole genome shotgun (WGS) entry which is preliminary data.</text>
</comment>
<keyword evidence="2" id="KW-1185">Reference proteome</keyword>
<proteinExistence type="predicted"/>
<sequence length="164" mass="17034">MEEFGEIPGSPASQTSRRAAEILDRHLPDGYSADPEVSLSAEPVEAALLESPLTLGRSESPTLSAAGAAAAGGSSAIDEGESPDPDFVESKPPRGRLLDLVGWLSSLEVPLGCVSGCLEGAADPFMSAEPFVWTPFVVFPFTVMLARGGVCVCVCSVMMDESCL</sequence>
<evidence type="ECO:0000313" key="1">
    <source>
        <dbReference type="EMBL" id="KAJ3477481.1"/>
    </source>
</evidence>
<name>A0ACC1QLP1_9HYPO</name>
<reference evidence="1" key="1">
    <citation type="submission" date="2022-07" db="EMBL/GenBank/DDBJ databases">
        <title>Genome Sequence of Lecanicillium saksenae.</title>
        <authorList>
            <person name="Buettner E."/>
        </authorList>
    </citation>
    <scope>NUCLEOTIDE SEQUENCE</scope>
    <source>
        <strain evidence="1">VT-O1</strain>
    </source>
</reference>
<dbReference type="Proteomes" id="UP001148737">
    <property type="component" value="Unassembled WGS sequence"/>
</dbReference>
<dbReference type="EMBL" id="JANAKD010001649">
    <property type="protein sequence ID" value="KAJ3477481.1"/>
    <property type="molecule type" value="Genomic_DNA"/>
</dbReference>
<gene>
    <name evidence="1" type="ORF">NLG97_g8826</name>
</gene>
<accession>A0ACC1QLP1</accession>
<organism evidence="1 2">
    <name type="scientific">Lecanicillium saksenae</name>
    <dbReference type="NCBI Taxonomy" id="468837"/>
    <lineage>
        <taxon>Eukaryota</taxon>
        <taxon>Fungi</taxon>
        <taxon>Dikarya</taxon>
        <taxon>Ascomycota</taxon>
        <taxon>Pezizomycotina</taxon>
        <taxon>Sordariomycetes</taxon>
        <taxon>Hypocreomycetidae</taxon>
        <taxon>Hypocreales</taxon>
        <taxon>Cordycipitaceae</taxon>
        <taxon>Lecanicillium</taxon>
    </lineage>
</organism>
<evidence type="ECO:0000313" key="2">
    <source>
        <dbReference type="Proteomes" id="UP001148737"/>
    </source>
</evidence>